<gene>
    <name evidence="1" type="ORF">CGOC_LOCUS6905</name>
</gene>
<keyword evidence="2" id="KW-1185">Reference proteome</keyword>
<proteinExistence type="predicted"/>
<dbReference type="EMBL" id="UYRV01023157">
    <property type="protein sequence ID" value="VDK73131.1"/>
    <property type="molecule type" value="Genomic_DNA"/>
</dbReference>
<reference evidence="1 2" key="1">
    <citation type="submission" date="2018-11" db="EMBL/GenBank/DDBJ databases">
        <authorList>
            <consortium name="Pathogen Informatics"/>
        </authorList>
    </citation>
    <scope>NUCLEOTIDE SEQUENCE [LARGE SCALE GENOMIC DNA]</scope>
</reference>
<dbReference type="Proteomes" id="UP000271889">
    <property type="component" value="Unassembled WGS sequence"/>
</dbReference>
<organism evidence="1 2">
    <name type="scientific">Cylicostephanus goldi</name>
    <name type="common">Nematode worm</name>
    <dbReference type="NCBI Taxonomy" id="71465"/>
    <lineage>
        <taxon>Eukaryota</taxon>
        <taxon>Metazoa</taxon>
        <taxon>Ecdysozoa</taxon>
        <taxon>Nematoda</taxon>
        <taxon>Chromadorea</taxon>
        <taxon>Rhabditida</taxon>
        <taxon>Rhabditina</taxon>
        <taxon>Rhabditomorpha</taxon>
        <taxon>Strongyloidea</taxon>
        <taxon>Strongylidae</taxon>
        <taxon>Cylicostephanus</taxon>
    </lineage>
</organism>
<accession>A0A3P6U8B4</accession>
<evidence type="ECO:0000313" key="1">
    <source>
        <dbReference type="EMBL" id="VDK73131.1"/>
    </source>
</evidence>
<sequence length="78" mass="8731">MVLAVLVDVGNPDRVPYDVPYNEDILVRYIAYKGGLILNLKKLFNAPTSNDYCKGHIETQAAHVVHQDYATRIVDSKA</sequence>
<dbReference type="AlphaFoldDB" id="A0A3P6U8B4"/>
<evidence type="ECO:0000313" key="2">
    <source>
        <dbReference type="Proteomes" id="UP000271889"/>
    </source>
</evidence>
<protein>
    <submittedName>
        <fullName evidence="1">Uncharacterized protein</fullName>
    </submittedName>
</protein>
<name>A0A3P6U8B4_CYLGO</name>